<dbReference type="InterPro" id="IPR020562">
    <property type="entry name" value="PRibGlycinamide_synth_N"/>
</dbReference>
<comment type="catalytic activity">
    <reaction evidence="12">
        <text>5-phospho-beta-D-ribosylamine + glycine + ATP = N(1)-(5-phospho-beta-D-ribosyl)glycinamide + ADP + phosphate + H(+)</text>
        <dbReference type="Rhea" id="RHEA:17453"/>
        <dbReference type="ChEBI" id="CHEBI:15378"/>
        <dbReference type="ChEBI" id="CHEBI:30616"/>
        <dbReference type="ChEBI" id="CHEBI:43474"/>
        <dbReference type="ChEBI" id="CHEBI:57305"/>
        <dbReference type="ChEBI" id="CHEBI:58681"/>
        <dbReference type="ChEBI" id="CHEBI:143788"/>
        <dbReference type="ChEBI" id="CHEBI:456216"/>
        <dbReference type="EC" id="6.3.4.13"/>
    </reaction>
</comment>
<evidence type="ECO:0000256" key="7">
    <source>
        <dbReference type="ARBA" id="ARBA00022755"/>
    </source>
</evidence>
<dbReference type="PANTHER" id="PTHR43472:SF1">
    <property type="entry name" value="PHOSPHORIBOSYLAMINE--GLYCINE LIGASE, CHLOROPLASTIC"/>
    <property type="match status" value="1"/>
</dbReference>
<dbReference type="InterPro" id="IPR020560">
    <property type="entry name" value="PRibGlycinamide_synth_C-dom"/>
</dbReference>
<evidence type="ECO:0000313" key="16">
    <source>
        <dbReference type="EMBL" id="SQH73345.1"/>
    </source>
</evidence>
<dbReference type="InterPro" id="IPR020561">
    <property type="entry name" value="PRibGlycinamid_synth_ATP-grasp"/>
</dbReference>
<evidence type="ECO:0000256" key="10">
    <source>
        <dbReference type="ARBA" id="ARBA00042242"/>
    </source>
</evidence>
<accession>A0A2X4PLV1</accession>
<comment type="cofactor">
    <cofactor evidence="2">
        <name>Mg(2+)</name>
        <dbReference type="ChEBI" id="CHEBI:18420"/>
    </cofactor>
</comment>
<keyword evidence="7 12" id="KW-0658">Purine biosynthesis</keyword>
<dbReference type="NCBIfam" id="TIGR00877">
    <property type="entry name" value="purD"/>
    <property type="match status" value="1"/>
</dbReference>
<reference evidence="16 17" key="1">
    <citation type="submission" date="2018-06" db="EMBL/GenBank/DDBJ databases">
        <authorList>
            <consortium name="Pathogen Informatics"/>
            <person name="Doyle S."/>
        </authorList>
    </citation>
    <scope>NUCLEOTIDE SEQUENCE [LARGE SCALE GENOMIC DNA]</scope>
    <source>
        <strain evidence="16 17">NCTC12858</strain>
    </source>
</reference>
<dbReference type="Gene3D" id="3.30.1490.20">
    <property type="entry name" value="ATP-grasp fold, A domain"/>
    <property type="match status" value="1"/>
</dbReference>
<keyword evidence="5 12" id="KW-0436">Ligase</keyword>
<comment type="cofactor">
    <cofactor evidence="1">
        <name>Mn(2+)</name>
        <dbReference type="ChEBI" id="CHEBI:29035"/>
    </cofactor>
</comment>
<dbReference type="Gene3D" id="3.30.470.20">
    <property type="entry name" value="ATP-grasp fold, B domain"/>
    <property type="match status" value="1"/>
</dbReference>
<dbReference type="Proteomes" id="UP000249300">
    <property type="component" value="Chromosome 1"/>
</dbReference>
<feature type="domain" description="ATP-grasp" evidence="15">
    <location>
        <begin position="142"/>
        <end position="349"/>
    </location>
</feature>
<dbReference type="InterPro" id="IPR016185">
    <property type="entry name" value="PreATP-grasp_dom_sf"/>
</dbReference>
<evidence type="ECO:0000256" key="3">
    <source>
        <dbReference type="ARBA" id="ARBA00005174"/>
    </source>
</evidence>
<evidence type="ECO:0000313" key="17">
    <source>
        <dbReference type="Proteomes" id="UP000249300"/>
    </source>
</evidence>
<evidence type="ECO:0000256" key="14">
    <source>
        <dbReference type="SAM" id="MobiDB-lite"/>
    </source>
</evidence>
<name>A0A2X4PLV1_9PORP</name>
<dbReference type="InterPro" id="IPR011761">
    <property type="entry name" value="ATP-grasp"/>
</dbReference>
<proteinExistence type="inferred from homology"/>
<dbReference type="SMART" id="SM01209">
    <property type="entry name" value="GARS_A"/>
    <property type="match status" value="1"/>
</dbReference>
<dbReference type="SUPFAM" id="SSF56059">
    <property type="entry name" value="Glutathione synthetase ATP-binding domain-like"/>
    <property type="match status" value="1"/>
</dbReference>
<comment type="similarity">
    <text evidence="9 12">Belongs to the GARS family.</text>
</comment>
<dbReference type="EC" id="6.3.4.13" evidence="4 12"/>
<dbReference type="Pfam" id="PF01071">
    <property type="entry name" value="GARS_A"/>
    <property type="match status" value="1"/>
</dbReference>
<evidence type="ECO:0000256" key="12">
    <source>
        <dbReference type="HAMAP-Rule" id="MF_00138"/>
    </source>
</evidence>
<dbReference type="KEGG" id="pcre:NCTC12858_01200"/>
<dbReference type="InterPro" id="IPR011054">
    <property type="entry name" value="Rudment_hybrid_motif"/>
</dbReference>
<gene>
    <name evidence="12 16" type="primary">purD</name>
    <name evidence="16" type="ORF">NCTC12858_01200</name>
</gene>
<evidence type="ECO:0000256" key="4">
    <source>
        <dbReference type="ARBA" id="ARBA00013255"/>
    </source>
</evidence>
<dbReference type="Pfam" id="PF02843">
    <property type="entry name" value="GARS_C"/>
    <property type="match status" value="1"/>
</dbReference>
<keyword evidence="8 13" id="KW-0067">ATP-binding</keyword>
<dbReference type="SUPFAM" id="SSF52440">
    <property type="entry name" value="PreATP-grasp domain"/>
    <property type="match status" value="1"/>
</dbReference>
<dbReference type="InterPro" id="IPR020559">
    <property type="entry name" value="PRibGlycinamide_synth_CS"/>
</dbReference>
<dbReference type="PANTHER" id="PTHR43472">
    <property type="entry name" value="PHOSPHORIBOSYLAMINE--GLYCINE LIGASE"/>
    <property type="match status" value="1"/>
</dbReference>
<sequence length="455" mass="49515">MRQKQSTKQTQPETNLPWEGNTTNLHRQETIAILLLGSGGRESAMAYNIAKSKRCARLYIAPGNAGTETYGINIPDLDPKDFPAIADFVLDQQIDLLVTGPEEPLVLGIADYFASRPDLAHVAVVGPGQDGARLEGSKDFSKAFMQRHDIPTARYQSFMAKEKDEACAFIESLCPPYVLKADGLAAGKGVEILETEQEAKDSLLAMLGGKFGVAGDTVLIEEFLSGIECSVFAATDGQDYCLLPVAKDYKRIGDGDTGPNTGGMGSVSPVYFADKAFMDKVEERIVRPTIHGLASEGISYKGFIFFGLMNVKGDPYVIEYNCRLGDPETESVLPRIKSDFVDLLLAIALGKVADYPMEIDERAVTSVMLVSGGYPGDYTKGITMDLPEPPEDIMLFHAGTRWADNHVVTNGGRVLAVSAYGKTVEEALGKSYEIAKQVLFEGKNYRHDIGRDLIE</sequence>
<evidence type="ECO:0000256" key="1">
    <source>
        <dbReference type="ARBA" id="ARBA00001936"/>
    </source>
</evidence>
<dbReference type="GO" id="GO:0005524">
    <property type="term" value="F:ATP binding"/>
    <property type="evidence" value="ECO:0007669"/>
    <property type="project" value="UniProtKB-UniRule"/>
</dbReference>
<dbReference type="HAMAP" id="MF_00138">
    <property type="entry name" value="GARS"/>
    <property type="match status" value="1"/>
</dbReference>
<evidence type="ECO:0000256" key="8">
    <source>
        <dbReference type="ARBA" id="ARBA00022840"/>
    </source>
</evidence>
<dbReference type="Gene3D" id="3.40.50.20">
    <property type="match status" value="1"/>
</dbReference>
<keyword evidence="6 13" id="KW-0547">Nucleotide-binding</keyword>
<dbReference type="SUPFAM" id="SSF51246">
    <property type="entry name" value="Rudiment single hybrid motif"/>
    <property type="match status" value="1"/>
</dbReference>
<evidence type="ECO:0000256" key="11">
    <source>
        <dbReference type="ARBA" id="ARBA00042864"/>
    </source>
</evidence>
<dbReference type="EMBL" id="LS483447">
    <property type="protein sequence ID" value="SQH73345.1"/>
    <property type="molecule type" value="Genomic_DNA"/>
</dbReference>
<evidence type="ECO:0000259" key="15">
    <source>
        <dbReference type="PROSITE" id="PS50975"/>
    </source>
</evidence>
<dbReference type="GO" id="GO:0006189">
    <property type="term" value="P:'de novo' IMP biosynthetic process"/>
    <property type="evidence" value="ECO:0007669"/>
    <property type="project" value="UniProtKB-UniRule"/>
</dbReference>
<dbReference type="GO" id="GO:0046872">
    <property type="term" value="F:metal ion binding"/>
    <property type="evidence" value="ECO:0007669"/>
    <property type="project" value="InterPro"/>
</dbReference>
<dbReference type="InterPro" id="IPR037123">
    <property type="entry name" value="PRibGlycinamide_synth_C_sf"/>
</dbReference>
<evidence type="ECO:0000256" key="2">
    <source>
        <dbReference type="ARBA" id="ARBA00001946"/>
    </source>
</evidence>
<evidence type="ECO:0000256" key="13">
    <source>
        <dbReference type="PROSITE-ProRule" id="PRU00409"/>
    </source>
</evidence>
<organism evidence="16 17">
    <name type="scientific">Porphyromonas crevioricanis</name>
    <dbReference type="NCBI Taxonomy" id="393921"/>
    <lineage>
        <taxon>Bacteria</taxon>
        <taxon>Pseudomonadati</taxon>
        <taxon>Bacteroidota</taxon>
        <taxon>Bacteroidia</taxon>
        <taxon>Bacteroidales</taxon>
        <taxon>Porphyromonadaceae</taxon>
        <taxon>Porphyromonas</taxon>
    </lineage>
</organism>
<dbReference type="PROSITE" id="PS00184">
    <property type="entry name" value="GARS"/>
    <property type="match status" value="1"/>
</dbReference>
<evidence type="ECO:0000256" key="5">
    <source>
        <dbReference type="ARBA" id="ARBA00022598"/>
    </source>
</evidence>
<dbReference type="InterPro" id="IPR013815">
    <property type="entry name" value="ATP_grasp_subdomain_1"/>
</dbReference>
<dbReference type="SMART" id="SM01210">
    <property type="entry name" value="GARS_C"/>
    <property type="match status" value="1"/>
</dbReference>
<feature type="region of interest" description="Disordered" evidence="14">
    <location>
        <begin position="1"/>
        <end position="22"/>
    </location>
</feature>
<dbReference type="Gene3D" id="3.90.600.10">
    <property type="entry name" value="Phosphoribosylglycinamide synthetase, C-terminal domain"/>
    <property type="match status" value="1"/>
</dbReference>
<dbReference type="PROSITE" id="PS50975">
    <property type="entry name" value="ATP_GRASP"/>
    <property type="match status" value="1"/>
</dbReference>
<dbReference type="AlphaFoldDB" id="A0A2X4PLV1"/>
<dbReference type="InterPro" id="IPR000115">
    <property type="entry name" value="PRibGlycinamide_synth"/>
</dbReference>
<protein>
    <recommendedName>
        <fullName evidence="4 12">Phosphoribosylamine--glycine ligase</fullName>
        <ecNumber evidence="4 12">6.3.4.13</ecNumber>
    </recommendedName>
    <alternativeName>
        <fullName evidence="12">GARS</fullName>
    </alternativeName>
    <alternativeName>
        <fullName evidence="10 12">Glycinamide ribonucleotide synthetase</fullName>
    </alternativeName>
    <alternativeName>
        <fullName evidence="11 12">Phosphoribosylglycinamide synthetase</fullName>
    </alternativeName>
</protein>
<dbReference type="Pfam" id="PF02844">
    <property type="entry name" value="GARS_N"/>
    <property type="match status" value="1"/>
</dbReference>
<evidence type="ECO:0000256" key="9">
    <source>
        <dbReference type="ARBA" id="ARBA00038345"/>
    </source>
</evidence>
<keyword evidence="17" id="KW-1185">Reference proteome</keyword>
<dbReference type="GO" id="GO:0004637">
    <property type="term" value="F:phosphoribosylamine-glycine ligase activity"/>
    <property type="evidence" value="ECO:0007669"/>
    <property type="project" value="UniProtKB-UniRule"/>
</dbReference>
<dbReference type="UniPathway" id="UPA00074">
    <property type="reaction ID" value="UER00125"/>
</dbReference>
<dbReference type="GO" id="GO:0009113">
    <property type="term" value="P:purine nucleobase biosynthetic process"/>
    <property type="evidence" value="ECO:0007669"/>
    <property type="project" value="InterPro"/>
</dbReference>
<comment type="pathway">
    <text evidence="3 12">Purine metabolism; IMP biosynthesis via de novo pathway; N(1)-(5-phospho-D-ribosyl)glycinamide from 5-phospho-alpha-D-ribose 1-diphosphate: step 2/2.</text>
</comment>
<evidence type="ECO:0000256" key="6">
    <source>
        <dbReference type="ARBA" id="ARBA00022741"/>
    </source>
</evidence>